<reference evidence="10 11" key="1">
    <citation type="submission" date="2019-03" db="EMBL/GenBank/DDBJ databases">
        <title>Genomic Encyclopedia of Archaeal and Bacterial Type Strains, Phase II (KMG-II): from individual species to whole genera.</title>
        <authorList>
            <person name="Goeker M."/>
        </authorList>
    </citation>
    <scope>NUCLEOTIDE SEQUENCE [LARGE SCALE GENOMIC DNA]</scope>
    <source>
        <strain evidence="10 11">DSM 28353</strain>
    </source>
</reference>
<dbReference type="OrthoDB" id="9791276at2"/>
<dbReference type="GO" id="GO:0008936">
    <property type="term" value="F:nicotinamidase activity"/>
    <property type="evidence" value="ECO:0007669"/>
    <property type="project" value="UniProtKB-EC"/>
</dbReference>
<sequence>MKVLIIVDIQNDFLPGGALEVPGGDQIVEVINSVQSKYDLVVATQDWHPVAHKSFASQHIEHNIFDQIDLQGLEQVLWPDHCVQGTRGAELADSLDQTRVEAIFRKGIEPLIDSYSGFYDNGRRKNTGLHGYLQNRSISEVHICGLAADFCVHFTAMDALSLGYRTVILSKATKPINREEYMDKKQTFIHAGGLFF</sequence>
<evidence type="ECO:0000256" key="1">
    <source>
        <dbReference type="ARBA" id="ARBA00006336"/>
    </source>
</evidence>
<gene>
    <name evidence="10" type="ORF">CLV99_4058</name>
</gene>
<dbReference type="AlphaFoldDB" id="A0A4R6WEF6"/>
<dbReference type="SUPFAM" id="SSF52499">
    <property type="entry name" value="Isochorismatase-like hydrolases"/>
    <property type="match status" value="1"/>
</dbReference>
<evidence type="ECO:0000256" key="4">
    <source>
        <dbReference type="ARBA" id="ARBA00022801"/>
    </source>
</evidence>
<organism evidence="10 11">
    <name type="scientific">Sphingobacterium yanglingense</name>
    <dbReference type="NCBI Taxonomy" id="1437280"/>
    <lineage>
        <taxon>Bacteria</taxon>
        <taxon>Pseudomonadati</taxon>
        <taxon>Bacteroidota</taxon>
        <taxon>Sphingobacteriia</taxon>
        <taxon>Sphingobacteriales</taxon>
        <taxon>Sphingobacteriaceae</taxon>
        <taxon>Sphingobacterium</taxon>
    </lineage>
</organism>
<evidence type="ECO:0000259" key="9">
    <source>
        <dbReference type="Pfam" id="PF00857"/>
    </source>
</evidence>
<keyword evidence="11" id="KW-1185">Reference proteome</keyword>
<keyword evidence="3" id="KW-0479">Metal-binding</keyword>
<dbReference type="Proteomes" id="UP000295292">
    <property type="component" value="Unassembled WGS sequence"/>
</dbReference>
<dbReference type="PANTHER" id="PTHR11080:SF2">
    <property type="entry name" value="LD05707P"/>
    <property type="match status" value="1"/>
</dbReference>
<keyword evidence="4" id="KW-0378">Hydrolase</keyword>
<dbReference type="InterPro" id="IPR036380">
    <property type="entry name" value="Isochorismatase-like_sf"/>
</dbReference>
<evidence type="ECO:0000256" key="3">
    <source>
        <dbReference type="ARBA" id="ARBA00022723"/>
    </source>
</evidence>
<comment type="pathway">
    <text evidence="5">Cofactor biosynthesis; nicotinate biosynthesis; nicotinate from nicotinamide: step 1/1.</text>
</comment>
<name>A0A4R6WEF6_9SPHI</name>
<evidence type="ECO:0000256" key="7">
    <source>
        <dbReference type="ARBA" id="ARBA00043224"/>
    </source>
</evidence>
<dbReference type="Pfam" id="PF00857">
    <property type="entry name" value="Isochorismatase"/>
    <property type="match status" value="1"/>
</dbReference>
<evidence type="ECO:0000256" key="2">
    <source>
        <dbReference type="ARBA" id="ARBA00022642"/>
    </source>
</evidence>
<evidence type="ECO:0000256" key="5">
    <source>
        <dbReference type="ARBA" id="ARBA00037900"/>
    </source>
</evidence>
<dbReference type="GO" id="GO:0019363">
    <property type="term" value="P:pyridine nucleotide biosynthetic process"/>
    <property type="evidence" value="ECO:0007669"/>
    <property type="project" value="UniProtKB-KW"/>
</dbReference>
<dbReference type="FunFam" id="3.40.50.850:FF:000006">
    <property type="entry name" value="Bifunctional pyrazinamidase/nicotinamidase"/>
    <property type="match status" value="1"/>
</dbReference>
<evidence type="ECO:0000256" key="8">
    <source>
        <dbReference type="ARBA" id="ARBA00072277"/>
    </source>
</evidence>
<dbReference type="NCBIfam" id="NF008623">
    <property type="entry name" value="PRK11609.1"/>
    <property type="match status" value="1"/>
</dbReference>
<evidence type="ECO:0000313" key="10">
    <source>
        <dbReference type="EMBL" id="TDQ75453.1"/>
    </source>
</evidence>
<dbReference type="InterPro" id="IPR000868">
    <property type="entry name" value="Isochorismatase-like_dom"/>
</dbReference>
<dbReference type="RefSeq" id="WP_133586208.1">
    <property type="nucleotide sequence ID" value="NZ_SNYV01000017.1"/>
</dbReference>
<comment type="similarity">
    <text evidence="1">Belongs to the isochorismatase family.</text>
</comment>
<proteinExistence type="inferred from homology"/>
<feature type="domain" description="Isochorismatase-like" evidence="9">
    <location>
        <begin position="3"/>
        <end position="184"/>
    </location>
</feature>
<dbReference type="CDD" id="cd01011">
    <property type="entry name" value="nicotinamidase"/>
    <property type="match status" value="1"/>
</dbReference>
<evidence type="ECO:0000256" key="6">
    <source>
        <dbReference type="ARBA" id="ARBA00039017"/>
    </source>
</evidence>
<dbReference type="PANTHER" id="PTHR11080">
    <property type="entry name" value="PYRAZINAMIDASE/NICOTINAMIDASE"/>
    <property type="match status" value="1"/>
</dbReference>
<comment type="caution">
    <text evidence="10">The sequence shown here is derived from an EMBL/GenBank/DDBJ whole genome shotgun (WGS) entry which is preliminary data.</text>
</comment>
<dbReference type="GO" id="GO:0046872">
    <property type="term" value="F:metal ion binding"/>
    <property type="evidence" value="ECO:0007669"/>
    <property type="project" value="UniProtKB-KW"/>
</dbReference>
<evidence type="ECO:0000313" key="11">
    <source>
        <dbReference type="Proteomes" id="UP000295292"/>
    </source>
</evidence>
<dbReference type="EMBL" id="SNYV01000017">
    <property type="protein sequence ID" value="TDQ75453.1"/>
    <property type="molecule type" value="Genomic_DNA"/>
</dbReference>
<dbReference type="EC" id="3.5.1.19" evidence="6"/>
<protein>
    <recommendedName>
        <fullName evidence="8">Nicotinamidase</fullName>
        <ecNumber evidence="6">3.5.1.19</ecNumber>
    </recommendedName>
    <alternativeName>
        <fullName evidence="7">Nicotinamide deamidase</fullName>
    </alternativeName>
</protein>
<dbReference type="InterPro" id="IPR052347">
    <property type="entry name" value="Isochorismatase_Nicotinamidase"/>
</dbReference>
<accession>A0A4R6WEF6</accession>
<dbReference type="Gene3D" id="3.40.50.850">
    <property type="entry name" value="Isochorismatase-like"/>
    <property type="match status" value="1"/>
</dbReference>
<keyword evidence="2" id="KW-0662">Pyridine nucleotide biosynthesis</keyword>